<organism evidence="1 2">
    <name type="scientific">Blastomyces gilchristii (strain SLH14081)</name>
    <name type="common">Blastomyces dermatitidis</name>
    <dbReference type="NCBI Taxonomy" id="559298"/>
    <lineage>
        <taxon>Eukaryota</taxon>
        <taxon>Fungi</taxon>
        <taxon>Dikarya</taxon>
        <taxon>Ascomycota</taxon>
        <taxon>Pezizomycotina</taxon>
        <taxon>Eurotiomycetes</taxon>
        <taxon>Eurotiomycetidae</taxon>
        <taxon>Onygenales</taxon>
        <taxon>Ajellomycetaceae</taxon>
        <taxon>Blastomyces</taxon>
    </lineage>
</organism>
<evidence type="ECO:0000313" key="2">
    <source>
        <dbReference type="Proteomes" id="UP000002038"/>
    </source>
</evidence>
<keyword evidence="2" id="KW-1185">Reference proteome</keyword>
<dbReference type="EMBL" id="GG657466">
    <property type="protein sequence ID" value="OAT12124.1"/>
    <property type="molecule type" value="Genomic_DNA"/>
</dbReference>
<protein>
    <submittedName>
        <fullName evidence="1">Uncharacterized protein</fullName>
    </submittedName>
</protein>
<dbReference type="RefSeq" id="XP_031580219.1">
    <property type="nucleotide sequence ID" value="XM_031725307.1"/>
</dbReference>
<reference evidence="2" key="1">
    <citation type="journal article" date="2015" name="PLoS Genet.">
        <title>The dynamic genome and transcriptome of the human fungal pathogen Blastomyces and close relative Emmonsia.</title>
        <authorList>
            <person name="Munoz J.F."/>
            <person name="Gauthier G.M."/>
            <person name="Desjardins C.A."/>
            <person name="Gallo J.E."/>
            <person name="Holder J."/>
            <person name="Sullivan T.D."/>
            <person name="Marty A.J."/>
            <person name="Carmen J.C."/>
            <person name="Chen Z."/>
            <person name="Ding L."/>
            <person name="Gujja S."/>
            <person name="Magrini V."/>
            <person name="Misas E."/>
            <person name="Mitreva M."/>
            <person name="Priest M."/>
            <person name="Saif S."/>
            <person name="Whiston E.A."/>
            <person name="Young S."/>
            <person name="Zeng Q."/>
            <person name="Goldman W.E."/>
            <person name="Mardis E.R."/>
            <person name="Taylor J.W."/>
            <person name="McEwen J.G."/>
            <person name="Clay O.K."/>
            <person name="Klein B.S."/>
            <person name="Cuomo C.A."/>
        </authorList>
    </citation>
    <scope>NUCLEOTIDE SEQUENCE [LARGE SCALE GENOMIC DNA]</scope>
    <source>
        <strain evidence="2">SLH14081</strain>
    </source>
</reference>
<accession>A0A179UVP4</accession>
<dbReference type="GeneID" id="42529265"/>
<dbReference type="Proteomes" id="UP000002038">
    <property type="component" value="Unassembled WGS sequence"/>
</dbReference>
<proteinExistence type="predicted"/>
<dbReference type="KEGG" id="bgh:BDBG_17626"/>
<evidence type="ECO:0000313" key="1">
    <source>
        <dbReference type="EMBL" id="OAT12124.1"/>
    </source>
</evidence>
<name>A0A179UVP4_BLAGS</name>
<sequence>MYPVNHNIILNQLRSLTIDDAPDLNIYNGDDDVYNHFISSPADQLSTVFLQLTFSEMIVKLYHQINAAVKILEDVKNILTSDLIRQLNKIFKSSMI</sequence>
<gene>
    <name evidence="1" type="ORF">BDBG_17626</name>
</gene>
<dbReference type="AlphaFoldDB" id="A0A179UVP4"/>
<dbReference type="VEuPathDB" id="FungiDB:BDBG_17626"/>